<dbReference type="GO" id="GO:0006935">
    <property type="term" value="P:chemotaxis"/>
    <property type="evidence" value="ECO:0007669"/>
    <property type="project" value="InterPro"/>
</dbReference>
<dbReference type="GO" id="GO:0004888">
    <property type="term" value="F:transmembrane signaling receptor activity"/>
    <property type="evidence" value="ECO:0007669"/>
    <property type="project" value="InterPro"/>
</dbReference>
<feature type="domain" description="Methyl-accepting transducer" evidence="4">
    <location>
        <begin position="28"/>
        <end position="264"/>
    </location>
</feature>
<dbReference type="Proteomes" id="UP000005258">
    <property type="component" value="Chromosome"/>
</dbReference>
<keyword evidence="6" id="KW-1185">Reference proteome</keyword>
<evidence type="ECO:0000313" key="5">
    <source>
        <dbReference type="EMBL" id="AFK52420.1"/>
    </source>
</evidence>
<protein>
    <submittedName>
        <fullName evidence="5">Methyl-accepting chemotaxis protein</fullName>
    </submittedName>
</protein>
<reference evidence="5 6" key="1">
    <citation type="journal article" date="2012" name="J. Am. Chem. Soc.">
        <title>Bacterial biosynthesis and maturation of the didemnin anti-cancer agents.</title>
        <authorList>
            <person name="Xu Y."/>
            <person name="Kersten R.D."/>
            <person name="Nam S.J."/>
            <person name="Lu L."/>
            <person name="Al-Suwailem A.M."/>
            <person name="Zheng H."/>
            <person name="Fenical W."/>
            <person name="Dorrestein P.C."/>
            <person name="Moore B.S."/>
            <person name="Qian P.Y."/>
        </authorList>
    </citation>
    <scope>NUCLEOTIDE SEQUENCE [LARGE SCALE GENOMIC DNA]</scope>
    <source>
        <strain evidence="5 6">KA081020-065</strain>
    </source>
</reference>
<evidence type="ECO:0000256" key="1">
    <source>
        <dbReference type="ARBA" id="ARBA00023224"/>
    </source>
</evidence>
<dbReference type="AlphaFoldDB" id="I3TI32"/>
<sequence>MTAMTMKDHSAHGDGLSMSDTIARLADRAGGLGVRIADIVGKVDEVARALRGQSDGLGGLTGLVDRMAEDNRAIDQAARTADERAAEAARQAASSRAEAAQTLDEIRELTGSVADIARRLDVLAQALDRVGKVSSQIDGIAKQTNLLALNATIEAARAGEAGRGFAVVAGEVKSLARSTQEATAQISQTLGELGLEVRALVDASGRTLGKAEHVREGTGRIGGVIDGLADAVGMIGGEVGRIAGQAASNTTVCNQVSAEMRELNTGVAQSRTRLDEADARLVELLDLSENLIELTAGAGAETVDTPFIAAATRAAAQATEAFEAALAAGRIDMAGLFDESYRPVQGSDPVQYTTRFTELCDRVLPAIQEPVLAINPGIVFCAAVDRNGYLPTHNAKFSKPQGRDAVWNAANARNRRKFDDRTGLRAARSTKRFLLQTYRRDMGGGQFALMKDLAVPITIRGRHWGAIRLAYRAE</sequence>
<dbReference type="PRINTS" id="PR00260">
    <property type="entry name" value="CHEMTRNSDUCR"/>
</dbReference>
<evidence type="ECO:0000256" key="3">
    <source>
        <dbReference type="PROSITE-ProRule" id="PRU00284"/>
    </source>
</evidence>
<organism evidence="5 6">
    <name type="scientific">Tistrella mobilis (strain KA081020-065)</name>
    <dbReference type="NCBI Taxonomy" id="1110502"/>
    <lineage>
        <taxon>Bacteria</taxon>
        <taxon>Pseudomonadati</taxon>
        <taxon>Pseudomonadota</taxon>
        <taxon>Alphaproteobacteria</taxon>
        <taxon>Geminicoccales</taxon>
        <taxon>Geminicoccaceae</taxon>
        <taxon>Tistrella</taxon>
    </lineage>
</organism>
<dbReference type="PATRIC" id="fig|1110502.3.peg.603"/>
<proteinExistence type="inferred from homology"/>
<keyword evidence="1 3" id="KW-0807">Transducer</keyword>
<dbReference type="HOGENOM" id="CLU_000445_107_32_5"/>
<evidence type="ECO:0000259" key="4">
    <source>
        <dbReference type="PROSITE" id="PS50111"/>
    </source>
</evidence>
<dbReference type="PANTHER" id="PTHR32089">
    <property type="entry name" value="METHYL-ACCEPTING CHEMOTAXIS PROTEIN MCPB"/>
    <property type="match status" value="1"/>
</dbReference>
<dbReference type="PROSITE" id="PS50111">
    <property type="entry name" value="CHEMOTAXIS_TRANSDUC_2"/>
    <property type="match status" value="1"/>
</dbReference>
<dbReference type="SUPFAM" id="SSF58104">
    <property type="entry name" value="Methyl-accepting chemotaxis protein (MCP) signaling domain"/>
    <property type="match status" value="1"/>
</dbReference>
<name>I3TI32_TISMK</name>
<dbReference type="InterPro" id="IPR004089">
    <property type="entry name" value="MCPsignal_dom"/>
</dbReference>
<dbReference type="GO" id="GO:0016020">
    <property type="term" value="C:membrane"/>
    <property type="evidence" value="ECO:0007669"/>
    <property type="project" value="InterPro"/>
</dbReference>
<dbReference type="GO" id="GO:0007165">
    <property type="term" value="P:signal transduction"/>
    <property type="evidence" value="ECO:0007669"/>
    <property type="project" value="UniProtKB-KW"/>
</dbReference>
<dbReference type="PANTHER" id="PTHR32089:SF112">
    <property type="entry name" value="LYSOZYME-LIKE PROTEIN-RELATED"/>
    <property type="match status" value="1"/>
</dbReference>
<dbReference type="KEGG" id="tmo:TMO_0581"/>
<dbReference type="SMART" id="SM00283">
    <property type="entry name" value="MA"/>
    <property type="match status" value="1"/>
</dbReference>
<gene>
    <name evidence="5" type="ordered locus">TMO_0581</name>
</gene>
<evidence type="ECO:0000256" key="2">
    <source>
        <dbReference type="ARBA" id="ARBA00029447"/>
    </source>
</evidence>
<accession>I3TI32</accession>
<dbReference type="eggNOG" id="COG0840">
    <property type="taxonomic scope" value="Bacteria"/>
</dbReference>
<dbReference type="RefSeq" id="WP_014744100.1">
    <property type="nucleotide sequence ID" value="NC_017956.1"/>
</dbReference>
<dbReference type="Gene3D" id="1.10.287.950">
    <property type="entry name" value="Methyl-accepting chemotaxis protein"/>
    <property type="match status" value="1"/>
</dbReference>
<dbReference type="InterPro" id="IPR004090">
    <property type="entry name" value="Chemotax_Me-accpt_rcpt"/>
</dbReference>
<evidence type="ECO:0000313" key="6">
    <source>
        <dbReference type="Proteomes" id="UP000005258"/>
    </source>
</evidence>
<dbReference type="Pfam" id="PF00015">
    <property type="entry name" value="MCPsignal"/>
    <property type="match status" value="1"/>
</dbReference>
<comment type="similarity">
    <text evidence="2">Belongs to the methyl-accepting chemotaxis (MCP) protein family.</text>
</comment>
<dbReference type="STRING" id="1110502.TMO_0581"/>
<dbReference type="EMBL" id="CP003236">
    <property type="protein sequence ID" value="AFK52420.1"/>
    <property type="molecule type" value="Genomic_DNA"/>
</dbReference>